<feature type="signal peptide" evidence="1">
    <location>
        <begin position="1"/>
        <end position="20"/>
    </location>
</feature>
<dbReference type="EMBL" id="CAUYUJ010003892">
    <property type="protein sequence ID" value="CAK0807288.1"/>
    <property type="molecule type" value="Genomic_DNA"/>
</dbReference>
<keyword evidence="3" id="KW-1185">Reference proteome</keyword>
<feature type="chain" id="PRO_5046061963" description="MULE transposase domain-containing protein" evidence="1">
    <location>
        <begin position="21"/>
        <end position="470"/>
    </location>
</feature>
<dbReference type="Proteomes" id="UP001189429">
    <property type="component" value="Unassembled WGS sequence"/>
</dbReference>
<proteinExistence type="predicted"/>
<evidence type="ECO:0000313" key="3">
    <source>
        <dbReference type="Proteomes" id="UP001189429"/>
    </source>
</evidence>
<gene>
    <name evidence="2" type="ORF">PCOR1329_LOCUS13212</name>
</gene>
<evidence type="ECO:0008006" key="4">
    <source>
        <dbReference type="Google" id="ProtNLM"/>
    </source>
</evidence>
<name>A0ABN9QN76_9DINO</name>
<sequence>MMCASSLLLAIVAWASGAEAGLLYRRGSVPGARTQLQLVEEPSLQDAYDGWQNAELQPHLPLLGSPCTDLAVAEAPGPAMPISEGRLVVHGASQPTSVRKRPASRSWNDFAAQTIDDPAIELRYLAKEFLAQRKLQYRSLVPNTHEGGSAVIAHCGSCAEGTGCSTAWNFYVSEKDNKLVVQRSGVCSVQKNIPRLKRHWAQKYAAVGSPGRALQKMRDDGISEDEWPTDRQLEAARNYLKRQQNKGKAPLYPAICIGAFQLFLAHAPDHVQLLQTAEFPLVARKDKVLVAFGAPSALELARRSPMKTFLMDFTFKSNCHDLVLGCIGPVGLTGDGDLPHMRMIPAIFVLAREEDHEARRQCMELFFDIVGGRSLYEDAFMDFNCLQSAEKVCGQTVYLHRCLQHTKTDIEKAAHEKEKNGLTRLLRMEMLPLIKEWVVFSSTLPTDVEFHAFWTSILERITRRGTLQLS</sequence>
<organism evidence="2 3">
    <name type="scientific">Prorocentrum cordatum</name>
    <dbReference type="NCBI Taxonomy" id="2364126"/>
    <lineage>
        <taxon>Eukaryota</taxon>
        <taxon>Sar</taxon>
        <taxon>Alveolata</taxon>
        <taxon>Dinophyceae</taxon>
        <taxon>Prorocentrales</taxon>
        <taxon>Prorocentraceae</taxon>
        <taxon>Prorocentrum</taxon>
    </lineage>
</organism>
<protein>
    <recommendedName>
        <fullName evidence="4">MULE transposase domain-containing protein</fullName>
    </recommendedName>
</protein>
<comment type="caution">
    <text evidence="2">The sequence shown here is derived from an EMBL/GenBank/DDBJ whole genome shotgun (WGS) entry which is preliminary data.</text>
</comment>
<keyword evidence="1" id="KW-0732">Signal</keyword>
<accession>A0ABN9QN76</accession>
<evidence type="ECO:0000313" key="2">
    <source>
        <dbReference type="EMBL" id="CAK0807288.1"/>
    </source>
</evidence>
<reference evidence="2" key="1">
    <citation type="submission" date="2023-10" db="EMBL/GenBank/DDBJ databases">
        <authorList>
            <person name="Chen Y."/>
            <person name="Shah S."/>
            <person name="Dougan E. K."/>
            <person name="Thang M."/>
            <person name="Chan C."/>
        </authorList>
    </citation>
    <scope>NUCLEOTIDE SEQUENCE [LARGE SCALE GENOMIC DNA]</scope>
</reference>
<evidence type="ECO:0000256" key="1">
    <source>
        <dbReference type="SAM" id="SignalP"/>
    </source>
</evidence>